<keyword evidence="2" id="KW-1185">Reference proteome</keyword>
<dbReference type="EMBL" id="BAABIS010000001">
    <property type="protein sequence ID" value="GAA4831953.1"/>
    <property type="molecule type" value="Genomic_DNA"/>
</dbReference>
<evidence type="ECO:0000313" key="1">
    <source>
        <dbReference type="EMBL" id="GAA4831953.1"/>
    </source>
</evidence>
<proteinExistence type="predicted"/>
<dbReference type="RefSeq" id="WP_345694883.1">
    <property type="nucleotide sequence ID" value="NZ_BAABIS010000001.1"/>
</dbReference>
<dbReference type="Proteomes" id="UP001501752">
    <property type="component" value="Unassembled WGS sequence"/>
</dbReference>
<sequence length="202" mass="22074">MDVPALLEAACLLVPAATATENDLTVDDVWEHLAHDDWETALGLLESLGDARPLPLDFWADLAGAAEQLRLERSAAWCRWRWNETRRGVIRAGLTLEPAAENRRRTPFAGAGALRPLWDIGHRAPDGGPAFDVAALWVEHTPFLAPGEHATVRLAPLDPARWRHLRPGHRITMHEGRPVGGTATVLEVLHPAGDGSSTEAIR</sequence>
<reference evidence="2" key="1">
    <citation type="journal article" date="2019" name="Int. J. Syst. Evol. Microbiol.">
        <title>The Global Catalogue of Microorganisms (GCM) 10K type strain sequencing project: providing services to taxonomists for standard genome sequencing and annotation.</title>
        <authorList>
            <consortium name="The Broad Institute Genomics Platform"/>
            <consortium name="The Broad Institute Genome Sequencing Center for Infectious Disease"/>
            <person name="Wu L."/>
            <person name="Ma J."/>
        </authorList>
    </citation>
    <scope>NUCLEOTIDE SEQUENCE [LARGE SCALE GENOMIC DNA]</scope>
    <source>
        <strain evidence="2">JCM 13006</strain>
    </source>
</reference>
<organism evidence="1 2">
    <name type="scientific">Kitasatospora terrestris</name>
    <dbReference type="NCBI Taxonomy" id="258051"/>
    <lineage>
        <taxon>Bacteria</taxon>
        <taxon>Bacillati</taxon>
        <taxon>Actinomycetota</taxon>
        <taxon>Actinomycetes</taxon>
        <taxon>Kitasatosporales</taxon>
        <taxon>Streptomycetaceae</taxon>
        <taxon>Kitasatospora</taxon>
    </lineage>
</organism>
<protein>
    <submittedName>
        <fullName evidence="1">Uncharacterized protein</fullName>
    </submittedName>
</protein>
<evidence type="ECO:0000313" key="2">
    <source>
        <dbReference type="Proteomes" id="UP001501752"/>
    </source>
</evidence>
<accession>A0ABP9D6F5</accession>
<name>A0ABP9D6F5_9ACTN</name>
<comment type="caution">
    <text evidence="1">The sequence shown here is derived from an EMBL/GenBank/DDBJ whole genome shotgun (WGS) entry which is preliminary data.</text>
</comment>
<gene>
    <name evidence="1" type="ORF">GCM10023235_02740</name>
</gene>